<reference evidence="1 2" key="1">
    <citation type="submission" date="2015-09" db="EMBL/GenBank/DDBJ databases">
        <title>Atta colombica WGS genome.</title>
        <authorList>
            <person name="Nygaard S."/>
            <person name="Hu H."/>
            <person name="Boomsma J."/>
            <person name="Zhang G."/>
        </authorList>
    </citation>
    <scope>NUCLEOTIDE SEQUENCE [LARGE SCALE GENOMIC DNA]</scope>
    <source>
        <strain evidence="1">Treedump-2</strain>
        <tissue evidence="1">Whole body</tissue>
    </source>
</reference>
<keyword evidence="2" id="KW-1185">Reference proteome</keyword>
<evidence type="ECO:0000313" key="2">
    <source>
        <dbReference type="Proteomes" id="UP000078540"/>
    </source>
</evidence>
<dbReference type="AlphaFoldDB" id="A0A195BXB5"/>
<protein>
    <submittedName>
        <fullName evidence="1">Uncharacterized protein</fullName>
    </submittedName>
</protein>
<sequence length="155" mass="18657">MNHSSSERFAYEITGILLRFNFEYLKDLVLPYGKNIKNSKVKTFYEYVLITRINVMRVICESDRICEYSRMCIHKPRVHIGVVDNTGRFDVKFARWKLMTVWNRHGRNDRDCLRLKQKTFVLLLNEIMKHSLNKSLRDKTLRLRDIKSNLQQFLL</sequence>
<accession>A0A195BXB5</accession>
<evidence type="ECO:0000313" key="1">
    <source>
        <dbReference type="EMBL" id="KYM93227.1"/>
    </source>
</evidence>
<organism evidence="1 2">
    <name type="scientific">Atta colombica</name>
    <dbReference type="NCBI Taxonomy" id="520822"/>
    <lineage>
        <taxon>Eukaryota</taxon>
        <taxon>Metazoa</taxon>
        <taxon>Ecdysozoa</taxon>
        <taxon>Arthropoda</taxon>
        <taxon>Hexapoda</taxon>
        <taxon>Insecta</taxon>
        <taxon>Pterygota</taxon>
        <taxon>Neoptera</taxon>
        <taxon>Endopterygota</taxon>
        <taxon>Hymenoptera</taxon>
        <taxon>Apocrita</taxon>
        <taxon>Aculeata</taxon>
        <taxon>Formicoidea</taxon>
        <taxon>Formicidae</taxon>
        <taxon>Myrmicinae</taxon>
        <taxon>Atta</taxon>
    </lineage>
</organism>
<dbReference type="EMBL" id="KQ976394">
    <property type="protein sequence ID" value="KYM93227.1"/>
    <property type="molecule type" value="Genomic_DNA"/>
</dbReference>
<name>A0A195BXB5_9HYME</name>
<dbReference type="Proteomes" id="UP000078540">
    <property type="component" value="Unassembled WGS sequence"/>
</dbReference>
<proteinExistence type="predicted"/>
<gene>
    <name evidence="1" type="ORF">ALC53_00163</name>
</gene>